<dbReference type="Gene3D" id="3.40.50.1010">
    <property type="entry name" value="5'-nuclease"/>
    <property type="match status" value="1"/>
</dbReference>
<protein>
    <recommendedName>
        <fullName evidence="3">PIN domain-containing protein</fullName>
    </recommendedName>
</protein>
<dbReference type="Proteomes" id="UP000298468">
    <property type="component" value="Unassembled WGS sequence"/>
</dbReference>
<dbReference type="AlphaFoldDB" id="A0A4R9BPK7"/>
<evidence type="ECO:0008006" key="3">
    <source>
        <dbReference type="Google" id="ProtNLM"/>
    </source>
</evidence>
<comment type="caution">
    <text evidence="1">The sequence shown here is derived from an EMBL/GenBank/DDBJ whole genome shotgun (WGS) entry which is preliminary data.</text>
</comment>
<dbReference type="OrthoDB" id="8370557at2"/>
<dbReference type="RefSeq" id="WP_134641085.1">
    <property type="nucleotide sequence ID" value="NZ_SOHM01000029.1"/>
</dbReference>
<sequence>MTRFTIDPAVALRLIRSAVPPAPHHQLVAPSGLRSQVLSLLYREVRAGRLDDAVARQQLDALAGLKIRLLADRVSRSTAWKIATELDWDDIGPAEYLAVTRLQADALVTEDTILLAQRLVPLAAYDDLFR</sequence>
<keyword evidence="2" id="KW-1185">Reference proteome</keyword>
<accession>A0A4R9BPK7</accession>
<name>A0A4R9BPK7_9MICO</name>
<proteinExistence type="predicted"/>
<evidence type="ECO:0000313" key="1">
    <source>
        <dbReference type="EMBL" id="TFD88540.1"/>
    </source>
</evidence>
<evidence type="ECO:0000313" key="2">
    <source>
        <dbReference type="Proteomes" id="UP000298468"/>
    </source>
</evidence>
<dbReference type="EMBL" id="SOHM01000029">
    <property type="protein sequence ID" value="TFD88540.1"/>
    <property type="molecule type" value="Genomic_DNA"/>
</dbReference>
<organism evidence="1 2">
    <name type="scientific">Cryobacterium lactosi</name>
    <dbReference type="NCBI Taxonomy" id="1259202"/>
    <lineage>
        <taxon>Bacteria</taxon>
        <taxon>Bacillati</taxon>
        <taxon>Actinomycetota</taxon>
        <taxon>Actinomycetes</taxon>
        <taxon>Micrococcales</taxon>
        <taxon>Microbacteriaceae</taxon>
        <taxon>Cryobacterium</taxon>
    </lineage>
</organism>
<gene>
    <name evidence="1" type="ORF">E3T61_11955</name>
</gene>
<reference evidence="1 2" key="1">
    <citation type="submission" date="2019-03" db="EMBL/GenBank/DDBJ databases">
        <title>Genomics of glacier-inhabiting Cryobacterium strains.</title>
        <authorList>
            <person name="Liu Q."/>
            <person name="Xin Y.-H."/>
        </authorList>
    </citation>
    <scope>NUCLEOTIDE SEQUENCE [LARGE SCALE GENOMIC DNA]</scope>
    <source>
        <strain evidence="1 2">Sr59</strain>
    </source>
</reference>